<dbReference type="Gene3D" id="3.40.50.720">
    <property type="entry name" value="NAD(P)-binding Rossmann-like Domain"/>
    <property type="match status" value="1"/>
</dbReference>
<proteinExistence type="predicted"/>
<evidence type="ECO:0000259" key="2">
    <source>
        <dbReference type="Pfam" id="PF19051"/>
    </source>
</evidence>
<dbReference type="Pfam" id="PF19051">
    <property type="entry name" value="GFO_IDH_MocA_C2"/>
    <property type="match status" value="1"/>
</dbReference>
<dbReference type="RefSeq" id="WP_144972916.1">
    <property type="nucleotide sequence ID" value="NZ_CP036289.1"/>
</dbReference>
<dbReference type="Proteomes" id="UP000318626">
    <property type="component" value="Chromosome"/>
</dbReference>
<reference evidence="4" key="1">
    <citation type="submission" date="2019-02" db="EMBL/GenBank/DDBJ databases">
        <title>Deep-cultivation of Planctomycetes and their phenomic and genomic characterization uncovers novel biology.</title>
        <authorList>
            <person name="Wiegand S."/>
            <person name="Jogler M."/>
            <person name="Boedeker C."/>
            <person name="Pinto D."/>
            <person name="Vollmers J."/>
            <person name="Rivas-Marin E."/>
            <person name="Kohn T."/>
            <person name="Peeters S.H."/>
            <person name="Heuer A."/>
            <person name="Rast P."/>
            <person name="Oberbeckmann S."/>
            <person name="Bunk B."/>
            <person name="Jeske O."/>
            <person name="Meyerdierks A."/>
            <person name="Storesund J.E."/>
            <person name="Kallscheuer N."/>
            <person name="Luecker S."/>
            <person name="Lage O.M."/>
            <person name="Pohl T."/>
            <person name="Merkel B.J."/>
            <person name="Hornburger P."/>
            <person name="Mueller R.-W."/>
            <person name="Bruemmer F."/>
            <person name="Labrenz M."/>
            <person name="Spormann A.M."/>
            <person name="Op den Camp H."/>
            <person name="Overmann J."/>
            <person name="Amann R."/>
            <person name="Jetten M.S.M."/>
            <person name="Mascher T."/>
            <person name="Medema M.H."/>
            <person name="Devos D.P."/>
            <person name="Kaster A.-K."/>
            <person name="Ovreas L."/>
            <person name="Rohde M."/>
            <person name="Galperin M.Y."/>
            <person name="Jogler C."/>
        </authorList>
    </citation>
    <scope>NUCLEOTIDE SEQUENCE [LARGE SCALE GENOMIC DNA]</scope>
    <source>
        <strain evidence="4">Pan97</strain>
    </source>
</reference>
<dbReference type="KEGG" id="bvo:Pan97_25280"/>
<keyword evidence="3" id="KW-0560">Oxidoreductase</keyword>
<dbReference type="EMBL" id="CP036289">
    <property type="protein sequence ID" value="QDU75495.1"/>
    <property type="molecule type" value="Genomic_DNA"/>
</dbReference>
<dbReference type="InterPro" id="IPR036291">
    <property type="entry name" value="NAD(P)-bd_dom_sf"/>
</dbReference>
<dbReference type="EC" id="1.1.1.18" evidence="3"/>
<accession>A0A518C8E8</accession>
<dbReference type="Pfam" id="PF10518">
    <property type="entry name" value="TAT_signal"/>
    <property type="match status" value="1"/>
</dbReference>
<dbReference type="InterPro" id="IPR006311">
    <property type="entry name" value="TAT_signal"/>
</dbReference>
<dbReference type="PANTHER" id="PTHR43818:SF10">
    <property type="entry name" value="NADH-DEPENDENT DEHYDROGENASE-RELATED"/>
    <property type="match status" value="1"/>
</dbReference>
<evidence type="ECO:0000259" key="1">
    <source>
        <dbReference type="Pfam" id="PF01408"/>
    </source>
</evidence>
<dbReference type="GO" id="GO:0050112">
    <property type="term" value="F:inositol 2-dehydrogenase (NAD+) activity"/>
    <property type="evidence" value="ECO:0007669"/>
    <property type="project" value="UniProtKB-EC"/>
</dbReference>
<dbReference type="InterPro" id="IPR000683">
    <property type="entry name" value="Gfo/Idh/MocA-like_OxRdtase_N"/>
</dbReference>
<feature type="domain" description="Gfo/Idh/MocA-like oxidoreductase bacterial type C-terminal" evidence="2">
    <location>
        <begin position="206"/>
        <end position="287"/>
    </location>
</feature>
<evidence type="ECO:0000313" key="3">
    <source>
        <dbReference type="EMBL" id="QDU75495.1"/>
    </source>
</evidence>
<organism evidence="3 4">
    <name type="scientific">Bremerella volcania</name>
    <dbReference type="NCBI Taxonomy" id="2527984"/>
    <lineage>
        <taxon>Bacteria</taxon>
        <taxon>Pseudomonadati</taxon>
        <taxon>Planctomycetota</taxon>
        <taxon>Planctomycetia</taxon>
        <taxon>Pirellulales</taxon>
        <taxon>Pirellulaceae</taxon>
        <taxon>Bremerella</taxon>
    </lineage>
</organism>
<dbReference type="AlphaFoldDB" id="A0A518C8E8"/>
<keyword evidence="4" id="KW-1185">Reference proteome</keyword>
<sequence length="447" mass="48663">MSGHISRRQVIKSLAVAGAAIALPAASYSRVLGANDRLRVGSVGTGGKGWSDLNGVAASPAVEVTALCDIDSSEPHLGRAAEKYSNAKTYTDWRKLLDNANAVDGVIVSTPDFMHAPVSLAAMQLGKHVFCQKPLTHTVFESRQMKEAAKRNKVVTQMGNQIQSHTAYRTAVALVHADKIGKVKEVHSWQAGTPSWPRNIERPAGEDPVPKTVAWNLWQGVAPRRPYKSDIYHPFNWRGWQDYGTGQLGDFGCHILDPVFKSLELTAPLQLTAEAPPLKAETWTESATVRYIFPGTQYTAGDTIHVTWYDAVGVRPPAEVTAHLPKSYSLPNAGSVLIGEKGTLVIPHVAMPKFFPNGADTEAAIEEVLSVDHYVQWADAARGEAETTSAFDYSGPLTETVLLGTVGIRFPGQTLKWNAQEMKIPNFSAAEPWLTKSYAAGWEPTWV</sequence>
<dbReference type="Gene3D" id="3.30.360.10">
    <property type="entry name" value="Dihydrodipicolinate Reductase, domain 2"/>
    <property type="match status" value="1"/>
</dbReference>
<dbReference type="InterPro" id="IPR050463">
    <property type="entry name" value="Gfo/Idh/MocA_oxidrdct_glycsds"/>
</dbReference>
<evidence type="ECO:0000313" key="4">
    <source>
        <dbReference type="Proteomes" id="UP000318626"/>
    </source>
</evidence>
<dbReference type="InterPro" id="IPR043906">
    <property type="entry name" value="Gfo/Idh/MocA_OxRdtase_bact_C"/>
</dbReference>
<protein>
    <submittedName>
        <fullName evidence="3">Inositol 2-dehydrogenase</fullName>
        <ecNumber evidence="3">1.1.1.18</ecNumber>
    </submittedName>
</protein>
<dbReference type="SUPFAM" id="SSF51735">
    <property type="entry name" value="NAD(P)-binding Rossmann-fold domains"/>
    <property type="match status" value="1"/>
</dbReference>
<feature type="domain" description="Gfo/Idh/MocA-like oxidoreductase N-terminal" evidence="1">
    <location>
        <begin position="38"/>
        <end position="159"/>
    </location>
</feature>
<name>A0A518C8E8_9BACT</name>
<dbReference type="SUPFAM" id="SSF55347">
    <property type="entry name" value="Glyceraldehyde-3-phosphate dehydrogenase-like, C-terminal domain"/>
    <property type="match status" value="1"/>
</dbReference>
<dbReference type="Pfam" id="PF01408">
    <property type="entry name" value="GFO_IDH_MocA"/>
    <property type="match status" value="1"/>
</dbReference>
<dbReference type="GO" id="GO:0000166">
    <property type="term" value="F:nucleotide binding"/>
    <property type="evidence" value="ECO:0007669"/>
    <property type="project" value="InterPro"/>
</dbReference>
<dbReference type="OrthoDB" id="255433at2"/>
<dbReference type="PANTHER" id="PTHR43818">
    <property type="entry name" value="BCDNA.GH03377"/>
    <property type="match status" value="1"/>
</dbReference>
<dbReference type="PROSITE" id="PS51318">
    <property type="entry name" value="TAT"/>
    <property type="match status" value="1"/>
</dbReference>
<dbReference type="InterPro" id="IPR019546">
    <property type="entry name" value="TAT_signal_bac_arc"/>
</dbReference>
<gene>
    <name evidence="3" type="primary">iolG_7</name>
    <name evidence="3" type="ORF">Pan97_25280</name>
</gene>